<evidence type="ECO:0000313" key="7">
    <source>
        <dbReference type="Proteomes" id="UP001500190"/>
    </source>
</evidence>
<evidence type="ECO:0000313" key="6">
    <source>
        <dbReference type="EMBL" id="GAA1587925.1"/>
    </source>
</evidence>
<dbReference type="InterPro" id="IPR001533">
    <property type="entry name" value="Pterin_deHydtase"/>
</dbReference>
<dbReference type="CDD" id="cd00488">
    <property type="entry name" value="PCD_DCoH"/>
    <property type="match status" value="1"/>
</dbReference>
<comment type="similarity">
    <text evidence="2">Belongs to the pterin-4-alpha-carbinolamine dehydratase family.</text>
</comment>
<evidence type="ECO:0000256" key="2">
    <source>
        <dbReference type="ARBA" id="ARBA00006472"/>
    </source>
</evidence>
<proteinExistence type="inferred from homology"/>
<dbReference type="SUPFAM" id="SSF55248">
    <property type="entry name" value="PCD-like"/>
    <property type="match status" value="1"/>
</dbReference>
<dbReference type="EMBL" id="BAAAND010000006">
    <property type="protein sequence ID" value="GAA1587925.1"/>
    <property type="molecule type" value="Genomic_DNA"/>
</dbReference>
<comment type="caution">
    <text evidence="6">The sequence shown here is derived from an EMBL/GenBank/DDBJ whole genome shotgun (WGS) entry which is preliminary data.</text>
</comment>
<dbReference type="Gene3D" id="3.30.1360.20">
    <property type="entry name" value="Transcriptional coactivator/pterin dehydratase"/>
    <property type="match status" value="1"/>
</dbReference>
<organism evidence="6 7">
    <name type="scientific">Kribbella karoonensis</name>
    <dbReference type="NCBI Taxonomy" id="324851"/>
    <lineage>
        <taxon>Bacteria</taxon>
        <taxon>Bacillati</taxon>
        <taxon>Actinomycetota</taxon>
        <taxon>Actinomycetes</taxon>
        <taxon>Propionibacteriales</taxon>
        <taxon>Kribbellaceae</taxon>
        <taxon>Kribbella</taxon>
    </lineage>
</organism>
<dbReference type="Proteomes" id="UP001500190">
    <property type="component" value="Unassembled WGS sequence"/>
</dbReference>
<dbReference type="NCBIfam" id="NF002017">
    <property type="entry name" value="PRK00823.1-2"/>
    <property type="match status" value="1"/>
</dbReference>
<dbReference type="PANTHER" id="PTHR12599:SF0">
    <property type="entry name" value="PTERIN-4-ALPHA-CARBINOLAMINE DEHYDRATASE"/>
    <property type="match status" value="1"/>
</dbReference>
<dbReference type="PANTHER" id="PTHR12599">
    <property type="entry name" value="PTERIN-4-ALPHA-CARBINOLAMINE DEHYDRATASE"/>
    <property type="match status" value="1"/>
</dbReference>
<reference evidence="7" key="1">
    <citation type="journal article" date="2019" name="Int. J. Syst. Evol. Microbiol.">
        <title>The Global Catalogue of Microorganisms (GCM) 10K type strain sequencing project: providing services to taxonomists for standard genome sequencing and annotation.</title>
        <authorList>
            <consortium name="The Broad Institute Genomics Platform"/>
            <consortium name="The Broad Institute Genome Sequencing Center for Infectious Disease"/>
            <person name="Wu L."/>
            <person name="Ma J."/>
        </authorList>
    </citation>
    <scope>NUCLEOTIDE SEQUENCE [LARGE SCALE GENOMIC DNA]</scope>
    <source>
        <strain evidence="7">JCM 14304</strain>
    </source>
</reference>
<keyword evidence="7" id="KW-1185">Reference proteome</keyword>
<dbReference type="EC" id="4.2.1.96" evidence="3"/>
<protein>
    <recommendedName>
        <fullName evidence="4">Putative pterin-4-alpha-carbinolamine dehydratase</fullName>
        <ecNumber evidence="3">4.2.1.96</ecNumber>
    </recommendedName>
</protein>
<evidence type="ECO:0000256" key="5">
    <source>
        <dbReference type="ARBA" id="ARBA00023239"/>
    </source>
</evidence>
<dbReference type="InterPro" id="IPR036428">
    <property type="entry name" value="PCD_sf"/>
</dbReference>
<evidence type="ECO:0000256" key="3">
    <source>
        <dbReference type="ARBA" id="ARBA00013252"/>
    </source>
</evidence>
<gene>
    <name evidence="6" type="ORF">GCM10009742_37760</name>
</gene>
<accession>A0ABP4PPY1</accession>
<dbReference type="Pfam" id="PF01329">
    <property type="entry name" value="Pterin_4a"/>
    <property type="match status" value="1"/>
</dbReference>
<sequence length="101" mass="11302">MPYSDCMADLLTDDQIDVALRDHLPNWKVVDNELVRSVKRDNFLDGIRLVATVAQLAESMNHHPDIDIRYTTITFRVSSHEAGGITDDDLVLARHIDTAAG</sequence>
<keyword evidence="5" id="KW-0456">Lyase</keyword>
<name>A0ABP4PPY1_9ACTN</name>
<evidence type="ECO:0000256" key="4">
    <source>
        <dbReference type="ARBA" id="ARBA00021735"/>
    </source>
</evidence>
<evidence type="ECO:0000256" key="1">
    <source>
        <dbReference type="ARBA" id="ARBA00001554"/>
    </source>
</evidence>
<comment type="catalytic activity">
    <reaction evidence="1">
        <text>(4aS,6R)-4a-hydroxy-L-erythro-5,6,7,8-tetrahydrobiopterin = (6R)-L-erythro-6,7-dihydrobiopterin + H2O</text>
        <dbReference type="Rhea" id="RHEA:11920"/>
        <dbReference type="ChEBI" id="CHEBI:15377"/>
        <dbReference type="ChEBI" id="CHEBI:15642"/>
        <dbReference type="ChEBI" id="CHEBI:43120"/>
        <dbReference type="EC" id="4.2.1.96"/>
    </reaction>
</comment>